<keyword evidence="10" id="KW-1185">Reference proteome</keyword>
<evidence type="ECO:0000256" key="6">
    <source>
        <dbReference type="ARBA" id="ARBA00023326"/>
    </source>
</evidence>
<gene>
    <name evidence="9" type="ORF">H8S02_06550</name>
</gene>
<dbReference type="Pfam" id="PF00395">
    <property type="entry name" value="SLH"/>
    <property type="match status" value="3"/>
</dbReference>
<evidence type="ECO:0000313" key="10">
    <source>
        <dbReference type="Proteomes" id="UP000641741"/>
    </source>
</evidence>
<feature type="chain" id="PRO_5045046346" evidence="7">
    <location>
        <begin position="26"/>
        <end position="860"/>
    </location>
</feature>
<organism evidence="9 10">
    <name type="scientific">Agathobaculum hominis</name>
    <dbReference type="NCBI Taxonomy" id="2763014"/>
    <lineage>
        <taxon>Bacteria</taxon>
        <taxon>Bacillati</taxon>
        <taxon>Bacillota</taxon>
        <taxon>Clostridia</taxon>
        <taxon>Eubacteriales</taxon>
        <taxon>Butyricicoccaceae</taxon>
        <taxon>Agathobaculum</taxon>
    </lineage>
</organism>
<evidence type="ECO:0000256" key="5">
    <source>
        <dbReference type="ARBA" id="ARBA00023277"/>
    </source>
</evidence>
<keyword evidence="3" id="KW-0106">Calcium</keyword>
<feature type="signal peptide" evidence="7">
    <location>
        <begin position="1"/>
        <end position="25"/>
    </location>
</feature>
<dbReference type="SUPFAM" id="SSF81296">
    <property type="entry name" value="E set domains"/>
    <property type="match status" value="3"/>
</dbReference>
<accession>A0ABR7GMR0</accession>
<evidence type="ECO:0000256" key="4">
    <source>
        <dbReference type="ARBA" id="ARBA00023001"/>
    </source>
</evidence>
<dbReference type="EMBL" id="JACOPK010000005">
    <property type="protein sequence ID" value="MBC5695601.1"/>
    <property type="molecule type" value="Genomic_DNA"/>
</dbReference>
<name>A0ABR7GMR0_9FIRM</name>
<protein>
    <submittedName>
        <fullName evidence="9">S-layer homology domain-containing protein</fullName>
    </submittedName>
</protein>
<evidence type="ECO:0000313" key="9">
    <source>
        <dbReference type="EMBL" id="MBC5695601.1"/>
    </source>
</evidence>
<evidence type="ECO:0000256" key="7">
    <source>
        <dbReference type="SAM" id="SignalP"/>
    </source>
</evidence>
<dbReference type="Gene3D" id="2.60.40.1120">
    <property type="entry name" value="Carboxypeptidase-like, regulatory domain"/>
    <property type="match status" value="2"/>
</dbReference>
<dbReference type="InterPro" id="IPR005102">
    <property type="entry name" value="Carbo-bd_X2"/>
</dbReference>
<dbReference type="PROSITE" id="PS51272">
    <property type="entry name" value="SLH"/>
    <property type="match status" value="3"/>
</dbReference>
<proteinExistence type="predicted"/>
<dbReference type="Gene3D" id="2.60.40.10">
    <property type="entry name" value="Immunoglobulins"/>
    <property type="match status" value="3"/>
</dbReference>
<dbReference type="InterPro" id="IPR014756">
    <property type="entry name" value="Ig_E-set"/>
</dbReference>
<keyword evidence="6" id="KW-0624">Polysaccharide degradation</keyword>
<dbReference type="PANTHER" id="PTHR43308">
    <property type="entry name" value="OUTER MEMBRANE PROTEIN ALPHA-RELATED"/>
    <property type="match status" value="1"/>
</dbReference>
<dbReference type="SUPFAM" id="SSF49464">
    <property type="entry name" value="Carboxypeptidase regulatory domain-like"/>
    <property type="match status" value="1"/>
</dbReference>
<dbReference type="Pfam" id="PF03442">
    <property type="entry name" value="CBM_X2"/>
    <property type="match status" value="3"/>
</dbReference>
<dbReference type="InterPro" id="IPR013783">
    <property type="entry name" value="Ig-like_fold"/>
</dbReference>
<evidence type="ECO:0000259" key="8">
    <source>
        <dbReference type="PROSITE" id="PS51272"/>
    </source>
</evidence>
<feature type="domain" description="SLH" evidence="8">
    <location>
        <begin position="144"/>
        <end position="207"/>
    </location>
</feature>
<dbReference type="InterPro" id="IPR051465">
    <property type="entry name" value="Cell_Envelope_Struct_Comp"/>
</dbReference>
<keyword evidence="5" id="KW-0119">Carbohydrate metabolism</keyword>
<dbReference type="RefSeq" id="WP_186969839.1">
    <property type="nucleotide sequence ID" value="NZ_JACOPK010000005.1"/>
</dbReference>
<sequence length="860" mass="89834">MKLKRFFSAFLAAALLAGTVPAALAADIDSHWSKPYVTSLHELGIINPSASTGNYTPEASVTRWEFMRYINRAFDFTEKASISFSDVKSSDTYYETIQIAVKHGYINGMGNNRMDPEGTLTREQAATILGRLHKYAPTASASKLDVFTDKSKISSYATSYVAEAVSQGYINGYTDGTFKPQGNLRRGEIAKILYFYLGSSLGESGRQYTAAAFNGDTKNVTISAACTLSDATIEGNLYITEGVLSGNVNLNNVTVKGDIIVGGGNVTLDGVTAMNLIVSNPMGIKPTVIATGSTNIGTAEVQSSASLSESGLSANAGGFSDVTVTGEGASLSLDASVWDLDTKAASTIVTTGSTLISELTADAKTTVTGNGSVQTAKLNASGCELVMQPAEVQLASGVTATIAGKSAASSTSVSVSPSTLSIDINNKDNIAFSYEFLFNADKNDLTRVTVGGKNLRQGTDYNILSDKNGIRIYKTYLSTLSVGTYTAELSFEDGTKAAIGIVVSNSSLSAVSPSQVTFDKYEGSANHADVTVTLSLPAGTLLDTVKLGSSVLERGKDYNYNATSGTVTFLRETLAKKSKGSYTITFVPTRGSSSSCSLTVTDSAPVNEVAPSSVDFDANTSSGGYQDVSVTLNPADGATLKNIRAGGKTLEENWQYKVDGSTVTLSKTAVAQFGKDGATYADFTFVMSKGQSPTLRVNYVTTYALTANVVDDLGLPISGATVTFTPNDAESGTAAQTLVTDSDGKATVYVKRGSYTLTATHERFTSAITQTTSVSSGRTVKMTGEILETVQLVVTNEYGAPLSGAAVSIGGKTITTGADGTASFSVKRGSYVAQVACTGYKTQAVQLSVTGSLRERVKLG</sequence>
<comment type="caution">
    <text evidence="9">The sequence shown here is derived from an EMBL/GenBank/DDBJ whole genome shotgun (WGS) entry which is preliminary data.</text>
</comment>
<dbReference type="InterPro" id="IPR001119">
    <property type="entry name" value="SLH_dom"/>
</dbReference>
<reference evidence="9 10" key="1">
    <citation type="submission" date="2020-08" db="EMBL/GenBank/DDBJ databases">
        <title>Genome public.</title>
        <authorList>
            <person name="Liu C."/>
            <person name="Sun Q."/>
        </authorList>
    </citation>
    <scope>NUCLEOTIDE SEQUENCE [LARGE SCALE GENOMIC DNA]</scope>
    <source>
        <strain evidence="9 10">M2</strain>
    </source>
</reference>
<evidence type="ECO:0000256" key="3">
    <source>
        <dbReference type="ARBA" id="ARBA00022837"/>
    </source>
</evidence>
<keyword evidence="4" id="KW-0136">Cellulose degradation</keyword>
<dbReference type="InterPro" id="IPR008969">
    <property type="entry name" value="CarboxyPept-like_regulatory"/>
</dbReference>
<keyword evidence="1 7" id="KW-0732">Signal</keyword>
<feature type="domain" description="SLH" evidence="8">
    <location>
        <begin position="20"/>
        <end position="79"/>
    </location>
</feature>
<dbReference type="SUPFAM" id="SSF49452">
    <property type="entry name" value="Starch-binding domain-like"/>
    <property type="match status" value="1"/>
</dbReference>
<feature type="domain" description="SLH" evidence="8">
    <location>
        <begin position="80"/>
        <end position="143"/>
    </location>
</feature>
<dbReference type="InterPro" id="IPR013784">
    <property type="entry name" value="Carb-bd-like_fold"/>
</dbReference>
<keyword evidence="2" id="KW-0677">Repeat</keyword>
<evidence type="ECO:0000256" key="2">
    <source>
        <dbReference type="ARBA" id="ARBA00022737"/>
    </source>
</evidence>
<evidence type="ECO:0000256" key="1">
    <source>
        <dbReference type="ARBA" id="ARBA00022729"/>
    </source>
</evidence>
<dbReference type="Proteomes" id="UP000641741">
    <property type="component" value="Unassembled WGS sequence"/>
</dbReference>